<dbReference type="STRING" id="261654.GA0070611_2235"/>
<protein>
    <submittedName>
        <fullName evidence="2">Phage tail protein domain-containing protein</fullName>
    </submittedName>
</protein>
<dbReference type="RefSeq" id="WP_091662068.1">
    <property type="nucleotide sequence ID" value="NZ_LT594323.1"/>
</dbReference>
<evidence type="ECO:0000313" key="3">
    <source>
        <dbReference type="Proteomes" id="UP000199385"/>
    </source>
</evidence>
<dbReference type="OrthoDB" id="9812926at2"/>
<gene>
    <name evidence="2" type="ORF">GA0070611_2235</name>
</gene>
<evidence type="ECO:0000256" key="1">
    <source>
        <dbReference type="SAM" id="MobiDB-lite"/>
    </source>
</evidence>
<dbReference type="EMBL" id="LT594323">
    <property type="protein sequence ID" value="SBT43189.1"/>
    <property type="molecule type" value="Genomic_DNA"/>
</dbReference>
<feature type="region of interest" description="Disordered" evidence="1">
    <location>
        <begin position="997"/>
        <end position="1032"/>
    </location>
</feature>
<dbReference type="Pfam" id="PF09684">
    <property type="entry name" value="Tail_P2_I"/>
    <property type="match status" value="1"/>
</dbReference>
<organism evidence="2 3">
    <name type="scientific">Micromonospora auratinigra</name>
    <dbReference type="NCBI Taxonomy" id="261654"/>
    <lineage>
        <taxon>Bacteria</taxon>
        <taxon>Bacillati</taxon>
        <taxon>Actinomycetota</taxon>
        <taxon>Actinomycetes</taxon>
        <taxon>Micromonosporales</taxon>
        <taxon>Micromonosporaceae</taxon>
        <taxon>Micromonospora</taxon>
    </lineage>
</organism>
<dbReference type="Proteomes" id="UP000199385">
    <property type="component" value="Chromosome I"/>
</dbReference>
<keyword evidence="3" id="KW-1185">Reference proteome</keyword>
<accession>A0A1A8ZH41</accession>
<dbReference type="InterPro" id="IPR006521">
    <property type="entry name" value="Tail_protein_I"/>
</dbReference>
<feature type="region of interest" description="Disordered" evidence="1">
    <location>
        <begin position="752"/>
        <end position="776"/>
    </location>
</feature>
<reference evidence="3" key="1">
    <citation type="submission" date="2016-06" db="EMBL/GenBank/DDBJ databases">
        <authorList>
            <person name="Varghese N."/>
            <person name="Submissions Spin"/>
        </authorList>
    </citation>
    <scope>NUCLEOTIDE SEQUENCE [LARGE SCALE GENOMIC DNA]</scope>
    <source>
        <strain evidence="3">DSM 44815</strain>
    </source>
</reference>
<dbReference type="PATRIC" id="fig|261654.4.peg.2278"/>
<evidence type="ECO:0000313" key="2">
    <source>
        <dbReference type="EMBL" id="SBT43189.1"/>
    </source>
</evidence>
<sequence>MSPTTLDRSPTRVRAVPRLLGREIELTWANPPVSAFGGGFLLGVRVVRRERTFPLGPDDGVVVHDETAPVVDRLVDTGLTPLTRYYYTVFSYDGTDFHAGEGARASALATDEHGLGERLYRLLPAVHQREDRPLRPDEVHALDPGVQEALRVLPPQLRGAGQLRRFLTAATAPLGLMRSTAEALRQLHDVDRVAPDYLPLLAAFLDWRTDRTLPVYSQRNEVRAAPHLYRGVGTVPNLRSIVTRYTGWQIQVAEYAQHITRAHHAPQQNVFALRETGAGWVAAGDAADLLGFAPPNTGAGSATVTGTTSGPFPLRAGMELTVSTDGAGPVTARFARGDAVNLGAATTAEVAAALNRQFVHLTATAVPGGRLRLDAHGGTLRVEAPESSLVTLDGAPRGRLSVVPAGAAAFRLFHAVADPLGPVDNRAARRAVAGDAFPRPPVVGDPGRPADGPTPAPFVPAEPVGQIQVKPYRDGQWGSSTPLFPGGEPAAAALPPAGPGLPARILLAWVDRPGTPDARILFSVGATADPAPAVLTGRAGTPFPLPHGSFLLVRDAAGRARAAQFAATDFADPAAPSIGDVVAVLNSRLAGLLTASAAPGGALRLTSVLTGGDARLEVDLATSTAAAALGFGPDNCRAAGDWGDRIDWREPQPLPIVPAGRLADLAACPDDAAGTVRLAYARHDGTAWQVRTARFDGTAWGADEALTAGPLASREPTLGRDPDGRVWAVWSRQGAVGAAGWSLRQRSRPAGGAWGAEAALTPPPAPDTAGDREPGLAVRPGLPPLVFFRSDRGGGADLWSVPVGGSAARITAGAPADTWPAPVDVGGARWLLHRTDRSVGYDTVGGAAGQHTGTLHRYAGSTTVVLGDVDRLRRRRAWDDLVAYTPHRPDGASTAQPLREDEIYTRGTVGLYLTQAVSGLLDESMAERLRAVLRRFLPINLRAVVWLAPRAEVEYVYPAGADLLDTYLDKHPDIDHLSVGEGPVSVLLPGWGVLGSAQLSTPPPTDPEARGTTADPTDLTSLRWRTHHPPLQ</sequence>
<proteinExistence type="predicted"/>
<dbReference type="AlphaFoldDB" id="A0A1A8ZH41"/>
<name>A0A1A8ZH41_9ACTN</name>